<protein>
    <recommendedName>
        <fullName evidence="2">Endonuclease/exonuclease/phosphatase domain-containing protein</fullName>
    </recommendedName>
</protein>
<proteinExistence type="predicted"/>
<dbReference type="SUPFAM" id="SSF56219">
    <property type="entry name" value="DNase I-like"/>
    <property type="match status" value="1"/>
</dbReference>
<dbReference type="Gene3D" id="3.60.10.10">
    <property type="entry name" value="Endonuclease/exonuclease/phosphatase"/>
    <property type="match status" value="1"/>
</dbReference>
<reference evidence="1" key="1">
    <citation type="journal article" date="2017" name="Parasit. Vectors">
        <title>Sialotranscriptomics of Rhipicephalus zambeziensis reveals intricate expression profiles of secretory proteins and suggests tight temporal transcriptional regulation during blood-feeding.</title>
        <authorList>
            <person name="de Castro M.H."/>
            <person name="de Klerk D."/>
            <person name="Pienaar R."/>
            <person name="Rees D.J.G."/>
            <person name="Mans B.J."/>
        </authorList>
    </citation>
    <scope>NUCLEOTIDE SEQUENCE</scope>
    <source>
        <tissue evidence="1">Salivary glands</tissue>
    </source>
</reference>
<evidence type="ECO:0008006" key="2">
    <source>
        <dbReference type="Google" id="ProtNLM"/>
    </source>
</evidence>
<dbReference type="AlphaFoldDB" id="A0A224YIS2"/>
<sequence>MAQYPQTYSHTPFVLAGDFNVDITTNDWLVHHMIDVYSLRRISDDNIQPTTIRGTCIDLIFANFTMKTLQKQPLTLHFTDHKAVVFKAPRAPTQGIAHVP</sequence>
<dbReference type="EMBL" id="GFPF01003265">
    <property type="protein sequence ID" value="MAA14411.1"/>
    <property type="molecule type" value="Transcribed_RNA"/>
</dbReference>
<accession>A0A224YIS2</accession>
<name>A0A224YIS2_9ACAR</name>
<evidence type="ECO:0000313" key="1">
    <source>
        <dbReference type="EMBL" id="MAA14411.1"/>
    </source>
</evidence>
<organism evidence="1">
    <name type="scientific">Rhipicephalus zambeziensis</name>
    <dbReference type="NCBI Taxonomy" id="60191"/>
    <lineage>
        <taxon>Eukaryota</taxon>
        <taxon>Metazoa</taxon>
        <taxon>Ecdysozoa</taxon>
        <taxon>Arthropoda</taxon>
        <taxon>Chelicerata</taxon>
        <taxon>Arachnida</taxon>
        <taxon>Acari</taxon>
        <taxon>Parasitiformes</taxon>
        <taxon>Ixodida</taxon>
        <taxon>Ixodoidea</taxon>
        <taxon>Ixodidae</taxon>
        <taxon>Rhipicephalinae</taxon>
        <taxon>Rhipicephalus</taxon>
        <taxon>Rhipicephalus</taxon>
    </lineage>
</organism>
<dbReference type="InterPro" id="IPR036691">
    <property type="entry name" value="Endo/exonu/phosph_ase_sf"/>
</dbReference>